<dbReference type="Proteomes" id="UP000198625">
    <property type="component" value="Unassembled WGS sequence"/>
</dbReference>
<evidence type="ECO:0000313" key="7">
    <source>
        <dbReference type="Proteomes" id="UP000198625"/>
    </source>
</evidence>
<evidence type="ECO:0000313" key="6">
    <source>
        <dbReference type="EMBL" id="SDY44889.1"/>
    </source>
</evidence>
<keyword evidence="7" id="KW-1185">Reference proteome</keyword>
<protein>
    <recommendedName>
        <fullName evidence="8">DUF4870 domain-containing protein</fullName>
    </recommendedName>
</protein>
<evidence type="ECO:0000256" key="2">
    <source>
        <dbReference type="ARBA" id="ARBA00022692"/>
    </source>
</evidence>
<evidence type="ECO:0000256" key="1">
    <source>
        <dbReference type="ARBA" id="ARBA00004141"/>
    </source>
</evidence>
<reference evidence="6 7" key="1">
    <citation type="submission" date="2016-10" db="EMBL/GenBank/DDBJ databases">
        <authorList>
            <person name="de Groot N.N."/>
        </authorList>
    </citation>
    <scope>NUCLEOTIDE SEQUENCE [LARGE SCALE GENOMIC DNA]</scope>
    <source>
        <strain evidence="6 7">DSM 21650</strain>
    </source>
</reference>
<evidence type="ECO:0008006" key="8">
    <source>
        <dbReference type="Google" id="ProtNLM"/>
    </source>
</evidence>
<organism evidence="6 7">
    <name type="scientific">Proteiniborus ethanoligenes</name>
    <dbReference type="NCBI Taxonomy" id="415015"/>
    <lineage>
        <taxon>Bacteria</taxon>
        <taxon>Bacillati</taxon>
        <taxon>Bacillota</taxon>
        <taxon>Clostridia</taxon>
        <taxon>Eubacteriales</taxon>
        <taxon>Proteiniborus</taxon>
    </lineage>
</organism>
<evidence type="ECO:0000256" key="3">
    <source>
        <dbReference type="ARBA" id="ARBA00022989"/>
    </source>
</evidence>
<dbReference type="EMBL" id="FNQE01000001">
    <property type="protein sequence ID" value="SDY44889.1"/>
    <property type="molecule type" value="Genomic_DNA"/>
</dbReference>
<feature type="transmembrane region" description="Helical" evidence="5">
    <location>
        <begin position="12"/>
        <end position="33"/>
    </location>
</feature>
<keyword evidence="3 5" id="KW-1133">Transmembrane helix</keyword>
<feature type="transmembrane region" description="Helical" evidence="5">
    <location>
        <begin position="73"/>
        <end position="91"/>
    </location>
</feature>
<comment type="subcellular location">
    <subcellularLocation>
        <location evidence="1">Membrane</location>
        <topology evidence="1">Multi-pass membrane protein</topology>
    </subcellularLocation>
</comment>
<dbReference type="STRING" id="415015.SAMN05660462_00063"/>
<dbReference type="RefSeq" id="WP_091725637.1">
    <property type="nucleotide sequence ID" value="NZ_FNQE01000001.1"/>
</dbReference>
<keyword evidence="2 5" id="KW-0812">Transmembrane</keyword>
<sequence>MLTTEQKLLCALAHLGTFVGIPILAPIIALLVSGDNFVKMQAKEALGFQIMLIIASIISAILIFVIIGIPLLIMIGIATVVIPIIAFIKVVDGRDYSYPISGPIVRKHFS</sequence>
<dbReference type="AlphaFoldDB" id="A0A1H3JZ18"/>
<proteinExistence type="predicted"/>
<feature type="transmembrane region" description="Helical" evidence="5">
    <location>
        <begin position="45"/>
        <end position="67"/>
    </location>
</feature>
<dbReference type="OrthoDB" id="1954294at2"/>
<keyword evidence="4 5" id="KW-0472">Membrane</keyword>
<name>A0A1H3JZ18_9FIRM</name>
<gene>
    <name evidence="6" type="ORF">SAMN05660462_00063</name>
</gene>
<accession>A0A1H3JZ18</accession>
<evidence type="ECO:0000256" key="4">
    <source>
        <dbReference type="ARBA" id="ARBA00023136"/>
    </source>
</evidence>
<dbReference type="Pfam" id="PF09685">
    <property type="entry name" value="MamF_MmsF"/>
    <property type="match status" value="1"/>
</dbReference>
<evidence type="ECO:0000256" key="5">
    <source>
        <dbReference type="SAM" id="Phobius"/>
    </source>
</evidence>
<dbReference type="InterPro" id="IPR019109">
    <property type="entry name" value="MamF_MmsF"/>
</dbReference>